<name>A0A0A6PB83_9GAMM</name>
<dbReference type="HAMAP" id="MF_00479">
    <property type="entry name" value="RsxG_RnfG"/>
    <property type="match status" value="1"/>
</dbReference>
<keyword evidence="6" id="KW-0997">Cell inner membrane</keyword>
<dbReference type="PIRSF" id="PIRSF006091">
    <property type="entry name" value="E_trnsport_RnfG"/>
    <property type="match status" value="1"/>
</dbReference>
<gene>
    <name evidence="6" type="primary">rnfG</name>
    <name evidence="9" type="ORF">PN36_19700</name>
</gene>
<organism evidence="9 10">
    <name type="scientific">Candidatus Thiomargarita nelsonii</name>
    <dbReference type="NCBI Taxonomy" id="1003181"/>
    <lineage>
        <taxon>Bacteria</taxon>
        <taxon>Pseudomonadati</taxon>
        <taxon>Pseudomonadota</taxon>
        <taxon>Gammaproteobacteria</taxon>
        <taxon>Thiotrichales</taxon>
        <taxon>Thiotrichaceae</taxon>
        <taxon>Thiomargarita</taxon>
    </lineage>
</organism>
<feature type="modified residue" description="FMN phosphoryl threonine" evidence="6">
    <location>
        <position position="181"/>
    </location>
</feature>
<sequence length="204" mass="22162">MNNLKRNDDPSPIKLILTLGIAGFLSGLAIVGIYEVTLPTITAYKAKVLREAVFKVLPGTVQIEKMHYVDGQLQASLSEQDDSIYGGYDNKGTLLGYALTADGPGFQDTIGLLYGYIPEKRLIVGMEVLESRETPGLGDKIYKDAEFTAIFLELAVEPTIVLVKKGNKSAPNEVDAITGATISSKAVVRILNESVAKWQEKLSR</sequence>
<keyword evidence="6" id="KW-1278">Translocase</keyword>
<dbReference type="GO" id="GO:0010181">
    <property type="term" value="F:FMN binding"/>
    <property type="evidence" value="ECO:0007669"/>
    <property type="project" value="InterPro"/>
</dbReference>
<comment type="subcellular location">
    <subcellularLocation>
        <location evidence="6">Cell inner membrane</location>
        <topology evidence="6">Single-pass membrane protein</topology>
    </subcellularLocation>
</comment>
<dbReference type="Proteomes" id="UP000030428">
    <property type="component" value="Unassembled WGS sequence"/>
</dbReference>
<dbReference type="PANTHER" id="PTHR36118">
    <property type="entry name" value="ION-TRANSLOCATING OXIDOREDUCTASE COMPLEX SUBUNIT G"/>
    <property type="match status" value="1"/>
</dbReference>
<feature type="transmembrane region" description="Helical" evidence="7">
    <location>
        <begin position="12"/>
        <end position="34"/>
    </location>
</feature>
<evidence type="ECO:0000313" key="10">
    <source>
        <dbReference type="Proteomes" id="UP000030428"/>
    </source>
</evidence>
<evidence type="ECO:0000259" key="8">
    <source>
        <dbReference type="SMART" id="SM00900"/>
    </source>
</evidence>
<keyword evidence="6 7" id="KW-1133">Transmembrane helix</keyword>
<keyword evidence="5 6" id="KW-0249">Electron transport</keyword>
<evidence type="ECO:0000256" key="7">
    <source>
        <dbReference type="SAM" id="Phobius"/>
    </source>
</evidence>
<dbReference type="SMART" id="SM00900">
    <property type="entry name" value="FMN_bind"/>
    <property type="match status" value="1"/>
</dbReference>
<evidence type="ECO:0000256" key="4">
    <source>
        <dbReference type="ARBA" id="ARBA00022643"/>
    </source>
</evidence>
<comment type="similarity">
    <text evidence="6">Belongs to the RnfG family.</text>
</comment>
<comment type="subunit">
    <text evidence="6">The complex is composed of six subunits: RnfA, RnfB, RnfC, RnfD, RnfE and RnfG.</text>
</comment>
<evidence type="ECO:0000313" key="9">
    <source>
        <dbReference type="EMBL" id="KHD08045.2"/>
    </source>
</evidence>
<evidence type="ECO:0000256" key="3">
    <source>
        <dbReference type="ARBA" id="ARBA00022630"/>
    </source>
</evidence>
<protein>
    <recommendedName>
        <fullName evidence="6">Ion-translocating oxidoreductase complex subunit G</fullName>
        <ecNumber evidence="6">7.-.-.-</ecNumber>
    </recommendedName>
    <alternativeName>
        <fullName evidence="6">Rnf electron transport complex subunit G</fullName>
    </alternativeName>
</protein>
<keyword evidence="6 7" id="KW-0812">Transmembrane</keyword>
<comment type="cofactor">
    <cofactor evidence="6">
        <name>FMN</name>
        <dbReference type="ChEBI" id="CHEBI:58210"/>
    </cofactor>
</comment>
<dbReference type="GO" id="GO:0022900">
    <property type="term" value="P:electron transport chain"/>
    <property type="evidence" value="ECO:0007669"/>
    <property type="project" value="UniProtKB-UniRule"/>
</dbReference>
<evidence type="ECO:0000256" key="5">
    <source>
        <dbReference type="ARBA" id="ARBA00022982"/>
    </source>
</evidence>
<comment type="caution">
    <text evidence="9">The sequence shown here is derived from an EMBL/GenBank/DDBJ whole genome shotgun (WGS) entry which is preliminary data.</text>
</comment>
<dbReference type="GO" id="GO:0009055">
    <property type="term" value="F:electron transfer activity"/>
    <property type="evidence" value="ECO:0007669"/>
    <property type="project" value="InterPro"/>
</dbReference>
<reference evidence="9 10" key="1">
    <citation type="journal article" date="2016" name="Front. Microbiol.">
        <title>Single-Cell (Meta-)Genomics of a Dimorphic Candidatus Thiomargarita nelsonii Reveals Genomic Plasticity.</title>
        <authorList>
            <person name="Flood B.E."/>
            <person name="Fliss P."/>
            <person name="Jones D.S."/>
            <person name="Dick G.J."/>
            <person name="Jain S."/>
            <person name="Kaster A.K."/>
            <person name="Winkel M."/>
            <person name="Mussmann M."/>
            <person name="Bailey J."/>
        </authorList>
    </citation>
    <scope>NUCLEOTIDE SEQUENCE [LARGE SCALE GENOMIC DNA]</scope>
    <source>
        <strain evidence="9">Hydrate Ridge</strain>
    </source>
</reference>
<comment type="function">
    <text evidence="6">Part of a membrane-bound complex that couples electron transfer with translocation of ions across the membrane.</text>
</comment>
<keyword evidence="4 6" id="KW-0288">FMN</keyword>
<keyword evidence="2 6" id="KW-0597">Phosphoprotein</keyword>
<dbReference type="InterPro" id="IPR007329">
    <property type="entry name" value="FMN-bd"/>
</dbReference>
<feature type="domain" description="FMN-binding" evidence="8">
    <location>
        <begin position="105"/>
        <end position="198"/>
    </location>
</feature>
<dbReference type="Pfam" id="PF04205">
    <property type="entry name" value="FMN_bind"/>
    <property type="match status" value="1"/>
</dbReference>
<keyword evidence="6" id="KW-1003">Cell membrane</keyword>
<proteinExistence type="inferred from homology"/>
<dbReference type="GO" id="GO:0005886">
    <property type="term" value="C:plasma membrane"/>
    <property type="evidence" value="ECO:0007669"/>
    <property type="project" value="UniProtKB-SubCell"/>
</dbReference>
<evidence type="ECO:0000256" key="6">
    <source>
        <dbReference type="HAMAP-Rule" id="MF_00479"/>
    </source>
</evidence>
<dbReference type="InterPro" id="IPR010209">
    <property type="entry name" value="Ion_transpt_RnfG/RsxG"/>
</dbReference>
<dbReference type="EMBL" id="JSZA02000082">
    <property type="protein sequence ID" value="KHD08045.2"/>
    <property type="molecule type" value="Genomic_DNA"/>
</dbReference>
<keyword evidence="6 7" id="KW-0472">Membrane</keyword>
<keyword evidence="3 6" id="KW-0285">Flavoprotein</keyword>
<dbReference type="PANTHER" id="PTHR36118:SF1">
    <property type="entry name" value="ION-TRANSLOCATING OXIDOREDUCTASE COMPLEX SUBUNIT G"/>
    <property type="match status" value="1"/>
</dbReference>
<dbReference type="EC" id="7.-.-.-" evidence="6"/>
<evidence type="ECO:0000256" key="2">
    <source>
        <dbReference type="ARBA" id="ARBA00022553"/>
    </source>
</evidence>
<evidence type="ECO:0000256" key="1">
    <source>
        <dbReference type="ARBA" id="ARBA00022448"/>
    </source>
</evidence>
<keyword evidence="1 6" id="KW-0813">Transport</keyword>
<keyword evidence="10" id="KW-1185">Reference proteome</keyword>
<dbReference type="AlphaFoldDB" id="A0A0A6PB83"/>
<accession>A0A0A6PB83</accession>